<feature type="domain" description="Antitoxin Xre/MbcA/ParS-like N-terminal" evidence="3">
    <location>
        <begin position="41"/>
        <end position="116"/>
    </location>
</feature>
<protein>
    <submittedName>
        <fullName evidence="5">MbcA/ParS/Xre antitoxin family protein</fullName>
    </submittedName>
</protein>
<evidence type="ECO:0000259" key="3">
    <source>
        <dbReference type="Pfam" id="PF23124"/>
    </source>
</evidence>
<gene>
    <name evidence="5" type="ORF">RFM68_30670</name>
</gene>
<dbReference type="InterPro" id="IPR056312">
    <property type="entry name" value="Xre-MbcA-ParS_M"/>
</dbReference>
<feature type="region of interest" description="Disordered" evidence="1">
    <location>
        <begin position="10"/>
        <end position="35"/>
    </location>
</feature>
<dbReference type="Proteomes" id="UP001276840">
    <property type="component" value="Unassembled WGS sequence"/>
</dbReference>
<proteinExistence type="predicted"/>
<evidence type="ECO:0000313" key="6">
    <source>
        <dbReference type="Proteomes" id="UP001276840"/>
    </source>
</evidence>
<dbReference type="InterPro" id="IPR024467">
    <property type="entry name" value="Xre/MbcA/ParS-like_toxin-bd"/>
</dbReference>
<name>A0ABU4ZTV4_9HYPH</name>
<evidence type="ECO:0000259" key="4">
    <source>
        <dbReference type="Pfam" id="PF23125"/>
    </source>
</evidence>
<feature type="domain" description="Antitoxin Xre/MbcA/ParS-like middle" evidence="4">
    <location>
        <begin position="159"/>
        <end position="208"/>
    </location>
</feature>
<dbReference type="RefSeq" id="WP_320236728.1">
    <property type="nucleotide sequence ID" value="NZ_JAVIJF010000031.1"/>
</dbReference>
<dbReference type="Pfam" id="PF09722">
    <property type="entry name" value="Xre_MbcA_ParS_C"/>
    <property type="match status" value="1"/>
</dbReference>
<evidence type="ECO:0000313" key="5">
    <source>
        <dbReference type="EMBL" id="MDX8528843.1"/>
    </source>
</evidence>
<evidence type="ECO:0000256" key="1">
    <source>
        <dbReference type="SAM" id="MobiDB-lite"/>
    </source>
</evidence>
<feature type="compositionally biased region" description="Basic and acidic residues" evidence="1">
    <location>
        <begin position="19"/>
        <end position="30"/>
    </location>
</feature>
<dbReference type="InterPro" id="IPR056313">
    <property type="entry name" value="Xre_MbcA_ParS-like_N"/>
</dbReference>
<dbReference type="EMBL" id="JAVIJF010000031">
    <property type="protein sequence ID" value="MDX8528843.1"/>
    <property type="molecule type" value="Genomic_DNA"/>
</dbReference>
<dbReference type="Pfam" id="PF23124">
    <property type="entry name" value="Xre_MbcA_ParS-like_N"/>
    <property type="match status" value="1"/>
</dbReference>
<reference evidence="5 6" key="1">
    <citation type="submission" date="2023-08" db="EMBL/GenBank/DDBJ databases">
        <title>Implementing the SeqCode for naming new Mesorhizobium species isolated from Vachellia karroo root nodules.</title>
        <authorList>
            <person name="Van Lill M."/>
        </authorList>
    </citation>
    <scope>NUCLEOTIDE SEQUENCE [LARGE SCALE GENOMIC DNA]</scope>
    <source>
        <strain evidence="5 6">MSK 1335</strain>
    </source>
</reference>
<organism evidence="5 6">
    <name type="scientific">Mesorhizobium montanum</name>
    <dbReference type="NCBI Taxonomy" id="3072323"/>
    <lineage>
        <taxon>Bacteria</taxon>
        <taxon>Pseudomonadati</taxon>
        <taxon>Pseudomonadota</taxon>
        <taxon>Alphaproteobacteria</taxon>
        <taxon>Hyphomicrobiales</taxon>
        <taxon>Phyllobacteriaceae</taxon>
        <taxon>Mesorhizobium</taxon>
    </lineage>
</organism>
<evidence type="ECO:0000259" key="2">
    <source>
        <dbReference type="Pfam" id="PF09722"/>
    </source>
</evidence>
<accession>A0ABU4ZTV4</accession>
<dbReference type="Pfam" id="PF23125">
    <property type="entry name" value="Xre-MbcA-ParS_M"/>
    <property type="match status" value="1"/>
</dbReference>
<keyword evidence="6" id="KW-1185">Reference proteome</keyword>
<sequence>MSPQFLRSAIEFQQQPAQGEKRGPQDERMTRFQTPPEGISQETLARLVTEAVQQALMQHGVLLDAQALVSASALAGSVAAALPFLPQAQRLAIDSFKGDRTALVSEFFRTMSGRIASEGSAMSDQVSGRMPLEPGRLQNIAERAADLQSMLIEDWAGEVAGSTYLEEKLRIPRSTLHRWQRRGEVVALRKGGRKHVFPLAQFVDGRPVPGISDVMSAITNPRLAWFWLTRPSPELGGRVPIEMLRKDLVEDVLRAARTLS</sequence>
<comment type="caution">
    <text evidence="5">The sequence shown here is derived from an EMBL/GenBank/DDBJ whole genome shotgun (WGS) entry which is preliminary data.</text>
</comment>
<feature type="domain" description="Antitoxin Xre/MbcA/ParS-like toxin-binding" evidence="2">
    <location>
        <begin position="222"/>
        <end position="255"/>
    </location>
</feature>